<dbReference type="InterPro" id="IPR003796">
    <property type="entry name" value="RNR_NrdR-like"/>
</dbReference>
<feature type="domain" description="ATP-cone" evidence="7">
    <location>
        <begin position="49"/>
        <end position="138"/>
    </location>
</feature>
<dbReference type="GO" id="GO:0003677">
    <property type="term" value="F:DNA binding"/>
    <property type="evidence" value="ECO:0007669"/>
    <property type="project" value="UniProtKB-KW"/>
</dbReference>
<keyword evidence="1" id="KW-0678">Repressor</keyword>
<dbReference type="NCBIfam" id="TIGR00244">
    <property type="entry name" value="transcriptional regulator NrdR"/>
    <property type="match status" value="1"/>
</dbReference>
<keyword evidence="4" id="KW-0805">Transcription regulation</keyword>
<dbReference type="Pfam" id="PF03477">
    <property type="entry name" value="ATP-cone"/>
    <property type="match status" value="1"/>
</dbReference>
<evidence type="ECO:0000256" key="5">
    <source>
        <dbReference type="ARBA" id="ARBA00023125"/>
    </source>
</evidence>
<name>A0A6J6IEN6_9ZZZZ</name>
<keyword evidence="5" id="KW-0238">DNA-binding</keyword>
<evidence type="ECO:0000256" key="4">
    <source>
        <dbReference type="ARBA" id="ARBA00023015"/>
    </source>
</evidence>
<dbReference type="AlphaFoldDB" id="A0A6J6IEN6"/>
<dbReference type="GO" id="GO:0045892">
    <property type="term" value="P:negative regulation of DNA-templated transcription"/>
    <property type="evidence" value="ECO:0007669"/>
    <property type="project" value="InterPro"/>
</dbReference>
<dbReference type="EMBL" id="CAEZUP010000121">
    <property type="protein sequence ID" value="CAB4623179.1"/>
    <property type="molecule type" value="Genomic_DNA"/>
</dbReference>
<dbReference type="PANTHER" id="PTHR30455">
    <property type="entry name" value="TRANSCRIPTIONAL REPRESSOR NRDR"/>
    <property type="match status" value="1"/>
</dbReference>
<evidence type="ECO:0000256" key="2">
    <source>
        <dbReference type="ARBA" id="ARBA00022741"/>
    </source>
</evidence>
<proteinExistence type="inferred from homology"/>
<dbReference type="InterPro" id="IPR055173">
    <property type="entry name" value="NrdR-like_N"/>
</dbReference>
<dbReference type="GO" id="GO:0008270">
    <property type="term" value="F:zinc ion binding"/>
    <property type="evidence" value="ECO:0007669"/>
    <property type="project" value="InterPro"/>
</dbReference>
<dbReference type="PROSITE" id="PS51161">
    <property type="entry name" value="ATP_CONE"/>
    <property type="match status" value="1"/>
</dbReference>
<accession>A0A6J6IEN6</accession>
<gene>
    <name evidence="8" type="ORF">UFOPK1835_01960</name>
</gene>
<protein>
    <submittedName>
        <fullName evidence="8">Unannotated protein</fullName>
    </submittedName>
</protein>
<sequence>MRCPSCAHLDDKVVDSRQTDDGSAIRRRRECLGCGVRFNTFERLEEIPLTVLKRSGDRVPFDRSKIVKGIASAAKGRPVDEVKIAEAAADLEEELRLLGPEVTSEQVGLAVLECLRELDQIAYVRFASVYKDFDDPADFQREIRLLTKATEPKRH</sequence>
<evidence type="ECO:0000259" key="7">
    <source>
        <dbReference type="PROSITE" id="PS51161"/>
    </source>
</evidence>
<dbReference type="InterPro" id="IPR005144">
    <property type="entry name" value="ATP-cone_dom"/>
</dbReference>
<evidence type="ECO:0000256" key="6">
    <source>
        <dbReference type="ARBA" id="ARBA00023163"/>
    </source>
</evidence>
<dbReference type="GO" id="GO:0005524">
    <property type="term" value="F:ATP binding"/>
    <property type="evidence" value="ECO:0007669"/>
    <property type="project" value="UniProtKB-KW"/>
</dbReference>
<evidence type="ECO:0000313" key="8">
    <source>
        <dbReference type="EMBL" id="CAB4623179.1"/>
    </source>
</evidence>
<keyword evidence="2" id="KW-0547">Nucleotide-binding</keyword>
<keyword evidence="6" id="KW-0804">Transcription</keyword>
<dbReference type="HAMAP" id="MF_00440">
    <property type="entry name" value="NrdR"/>
    <property type="match status" value="1"/>
</dbReference>
<dbReference type="PANTHER" id="PTHR30455:SF2">
    <property type="entry name" value="TRANSCRIPTIONAL REPRESSOR NRDR"/>
    <property type="match status" value="1"/>
</dbReference>
<evidence type="ECO:0000256" key="1">
    <source>
        <dbReference type="ARBA" id="ARBA00022491"/>
    </source>
</evidence>
<organism evidence="8">
    <name type="scientific">freshwater metagenome</name>
    <dbReference type="NCBI Taxonomy" id="449393"/>
    <lineage>
        <taxon>unclassified sequences</taxon>
        <taxon>metagenomes</taxon>
        <taxon>ecological metagenomes</taxon>
    </lineage>
</organism>
<keyword evidence="3" id="KW-0067">ATP-binding</keyword>
<evidence type="ECO:0000256" key="3">
    <source>
        <dbReference type="ARBA" id="ARBA00022840"/>
    </source>
</evidence>
<dbReference type="Pfam" id="PF22811">
    <property type="entry name" value="Zn_ribbon_NrdR"/>
    <property type="match status" value="1"/>
</dbReference>
<reference evidence="8" key="1">
    <citation type="submission" date="2020-05" db="EMBL/GenBank/DDBJ databases">
        <authorList>
            <person name="Chiriac C."/>
            <person name="Salcher M."/>
            <person name="Ghai R."/>
            <person name="Kavagutti S V."/>
        </authorList>
    </citation>
    <scope>NUCLEOTIDE SEQUENCE</scope>
</reference>